<evidence type="ECO:0000313" key="3">
    <source>
        <dbReference type="Proteomes" id="UP000316208"/>
    </source>
</evidence>
<gene>
    <name evidence="2" type="ORF">C7Y44_03620</name>
</gene>
<keyword evidence="3" id="KW-1185">Reference proteome</keyword>
<sequence>MMIRDSMYFSYAGKKSSDFGIMNVTIGDNMMLEEPLASSREILEESIKGSTRPYFQGMKKSPLRFSVSFAFEDRFNTAKIREVARWLTEHAYYQPLYFTNDLGKEPEKIYYALVIDEPTLIHNGLQHGYMTISFRCDSPYAYSPPISSRVYEWKDAPYSLTIDDFSTHTLERTTIDNSGDLILQPYAPRWSDIPAGTRWKDL</sequence>
<organism evidence="2 3">
    <name type="scientific">Paenibacillus popilliae</name>
    <name type="common">Bacillus popilliae</name>
    <dbReference type="NCBI Taxonomy" id="78057"/>
    <lineage>
        <taxon>Bacteria</taxon>
        <taxon>Bacillati</taxon>
        <taxon>Bacillota</taxon>
        <taxon>Bacilli</taxon>
        <taxon>Bacillales</taxon>
        <taxon>Paenibacillaceae</taxon>
        <taxon>Paenibacillus</taxon>
    </lineage>
</organism>
<evidence type="ECO:0000313" key="2">
    <source>
        <dbReference type="EMBL" id="TQR46755.1"/>
    </source>
</evidence>
<dbReference type="Proteomes" id="UP000316208">
    <property type="component" value="Unassembled WGS sequence"/>
</dbReference>
<name>A0ABY3AVW6_PAEPP</name>
<protein>
    <submittedName>
        <fullName evidence="2">Phage tail protein</fullName>
    </submittedName>
</protein>
<proteinExistence type="predicted"/>
<dbReference type="Gene3D" id="2.40.30.200">
    <property type="match status" value="1"/>
</dbReference>
<feature type="domain" description="DUF6558" evidence="1">
    <location>
        <begin position="9"/>
        <end position="137"/>
    </location>
</feature>
<reference evidence="2 3" key="1">
    <citation type="submission" date="2018-03" db="EMBL/GenBank/DDBJ databases">
        <title>Aerobic endospore-forming bacteria genome sequencing and assembly.</title>
        <authorList>
            <person name="Cavalcante D.A."/>
            <person name="Driks A."/>
            <person name="Putonti C."/>
            <person name="De-Souza M.T."/>
        </authorList>
    </citation>
    <scope>NUCLEOTIDE SEQUENCE [LARGE SCALE GENOMIC DNA]</scope>
    <source>
        <strain evidence="2 3">SDF0028</strain>
    </source>
</reference>
<dbReference type="EMBL" id="SADY01000001">
    <property type="protein sequence ID" value="TQR46755.1"/>
    <property type="molecule type" value="Genomic_DNA"/>
</dbReference>
<dbReference type="Pfam" id="PF20195">
    <property type="entry name" value="DUF6558"/>
    <property type="match status" value="1"/>
</dbReference>
<evidence type="ECO:0000259" key="1">
    <source>
        <dbReference type="Pfam" id="PF20195"/>
    </source>
</evidence>
<accession>A0ABY3AVW6</accession>
<dbReference type="InterPro" id="IPR046688">
    <property type="entry name" value="DUF6558_N"/>
</dbReference>
<comment type="caution">
    <text evidence="2">The sequence shown here is derived from an EMBL/GenBank/DDBJ whole genome shotgun (WGS) entry which is preliminary data.</text>
</comment>